<feature type="region of interest" description="Disordered" evidence="1">
    <location>
        <begin position="1"/>
        <end position="49"/>
    </location>
</feature>
<dbReference type="OMA" id="MITGEIM"/>
<feature type="compositionally biased region" description="Low complexity" evidence="1">
    <location>
        <begin position="13"/>
        <end position="31"/>
    </location>
</feature>
<proteinExistence type="predicted"/>
<reference evidence="3" key="1">
    <citation type="journal article" date="2012" name="Science">
        <title>The Paleozoic origin of enzymatic lignin decomposition reconstructed from 31 fungal genomes.</title>
        <authorList>
            <person name="Floudas D."/>
            <person name="Binder M."/>
            <person name="Riley R."/>
            <person name="Barry K."/>
            <person name="Blanchette R.A."/>
            <person name="Henrissat B."/>
            <person name="Martinez A.T."/>
            <person name="Otillar R."/>
            <person name="Spatafora J.W."/>
            <person name="Yadav J.S."/>
            <person name="Aerts A."/>
            <person name="Benoit I."/>
            <person name="Boyd A."/>
            <person name="Carlson A."/>
            <person name="Copeland A."/>
            <person name="Coutinho P.M."/>
            <person name="de Vries R.P."/>
            <person name="Ferreira P."/>
            <person name="Findley K."/>
            <person name="Foster B."/>
            <person name="Gaskell J."/>
            <person name="Glotzer D."/>
            <person name="Gorecki P."/>
            <person name="Heitman J."/>
            <person name="Hesse C."/>
            <person name="Hori C."/>
            <person name="Igarashi K."/>
            <person name="Jurgens J.A."/>
            <person name="Kallen N."/>
            <person name="Kersten P."/>
            <person name="Kohler A."/>
            <person name="Kuees U."/>
            <person name="Kumar T.K.A."/>
            <person name="Kuo A."/>
            <person name="LaButti K."/>
            <person name="Larrondo L.F."/>
            <person name="Lindquist E."/>
            <person name="Ling A."/>
            <person name="Lombard V."/>
            <person name="Lucas S."/>
            <person name="Lundell T."/>
            <person name="Martin R."/>
            <person name="McLaughlin D.J."/>
            <person name="Morgenstern I."/>
            <person name="Morin E."/>
            <person name="Murat C."/>
            <person name="Nagy L.G."/>
            <person name="Nolan M."/>
            <person name="Ohm R.A."/>
            <person name="Patyshakuliyeva A."/>
            <person name="Rokas A."/>
            <person name="Ruiz-Duenas F.J."/>
            <person name="Sabat G."/>
            <person name="Salamov A."/>
            <person name="Samejima M."/>
            <person name="Schmutz J."/>
            <person name="Slot J.C."/>
            <person name="St John F."/>
            <person name="Stenlid J."/>
            <person name="Sun H."/>
            <person name="Sun S."/>
            <person name="Syed K."/>
            <person name="Tsang A."/>
            <person name="Wiebenga A."/>
            <person name="Young D."/>
            <person name="Pisabarro A."/>
            <person name="Eastwood D.C."/>
            <person name="Martin F."/>
            <person name="Cullen D."/>
            <person name="Grigoriev I.V."/>
            <person name="Hibbett D.S."/>
        </authorList>
    </citation>
    <scope>NUCLEOTIDE SEQUENCE [LARGE SCALE GENOMIC DNA]</scope>
    <source>
        <strain evidence="3">RWD-64-598 SS2</strain>
    </source>
</reference>
<evidence type="ECO:0000313" key="3">
    <source>
        <dbReference type="Proteomes" id="UP000053558"/>
    </source>
</evidence>
<dbReference type="EMBL" id="JH711591">
    <property type="protein sequence ID" value="EIW74690.1"/>
    <property type="molecule type" value="Genomic_DNA"/>
</dbReference>
<dbReference type="AlphaFoldDB" id="R7SFR7"/>
<organism evidence="2 3">
    <name type="scientific">Coniophora puteana (strain RWD-64-598)</name>
    <name type="common">Brown rot fungus</name>
    <dbReference type="NCBI Taxonomy" id="741705"/>
    <lineage>
        <taxon>Eukaryota</taxon>
        <taxon>Fungi</taxon>
        <taxon>Dikarya</taxon>
        <taxon>Basidiomycota</taxon>
        <taxon>Agaricomycotina</taxon>
        <taxon>Agaricomycetes</taxon>
        <taxon>Agaricomycetidae</taxon>
        <taxon>Boletales</taxon>
        <taxon>Coniophorineae</taxon>
        <taxon>Coniophoraceae</taxon>
        <taxon>Coniophora</taxon>
    </lineage>
</organism>
<evidence type="ECO:0000256" key="1">
    <source>
        <dbReference type="SAM" id="MobiDB-lite"/>
    </source>
</evidence>
<gene>
    <name evidence="2" type="ORF">CONPUDRAFT_147670</name>
</gene>
<dbReference type="RefSeq" id="XP_007775282.1">
    <property type="nucleotide sequence ID" value="XM_007777092.1"/>
</dbReference>
<feature type="compositionally biased region" description="Polar residues" evidence="1">
    <location>
        <begin position="36"/>
        <end position="49"/>
    </location>
</feature>
<dbReference type="GeneID" id="19202353"/>
<dbReference type="OrthoDB" id="3252135at2759"/>
<dbReference type="eggNOG" id="ENOG502SJGY">
    <property type="taxonomic scope" value="Eukaryota"/>
</dbReference>
<dbReference type="KEGG" id="cput:CONPUDRAFT_147670"/>
<accession>R7SFR7</accession>
<name>R7SFR7_CONPW</name>
<evidence type="ECO:0000313" key="2">
    <source>
        <dbReference type="EMBL" id="EIW74690.1"/>
    </source>
</evidence>
<protein>
    <recommendedName>
        <fullName evidence="4">Arrestin-like N-terminal domain-containing protein</fullName>
    </recommendedName>
</protein>
<sequence length="408" mass="44979">MDFSRADASSEVPPQYTPSTPSPKYSSTPLPGEEQVATSQRVPTPTRTGSFRRITDKVTVVLRDQLPGSVQPIYGRHGFICGYLVLHDITDLVEVSIKLVGIKSLGITAFGTAVKSIFLEESYTMWTASSAEPCPDTIPFALVWPPTFSDAGQTRPIPPSYKCEGLSSSLSYEFTVTLSKRKQLLGFLKPMDSVSIPLTYLPRIRPPAPMIPSELPFMSTVKSSPEEWHQIMCSMQSVYSSDLAAIQCCLFIPAVQIFALSDAIPFHIQFHGPEASLRYLRGSDGLLEGGEIQICVSLKRRTMTKVLDSKAQHTRVIGEGRIATVKSRSQSRLDGSHALDCDGELTIDHSSEVPIRAPSFSISDVAVRDLIVLELKPLQPLKSPFIEMIQEHPIRLVTDPWTEEPHPA</sequence>
<evidence type="ECO:0008006" key="4">
    <source>
        <dbReference type="Google" id="ProtNLM"/>
    </source>
</evidence>
<dbReference type="Proteomes" id="UP000053558">
    <property type="component" value="Unassembled WGS sequence"/>
</dbReference>
<keyword evidence="3" id="KW-1185">Reference proteome</keyword>